<evidence type="ECO:0000313" key="1">
    <source>
        <dbReference type="EMBL" id="TGO02380.1"/>
    </source>
</evidence>
<dbReference type="NCBIfam" id="NF038073">
    <property type="entry name" value="rSAM_STM4011"/>
    <property type="match status" value="1"/>
</dbReference>
<dbReference type="AlphaFoldDB" id="A0A4E0QQM9"/>
<organism evidence="1 2">
    <name type="scientific">Candidatus Thiomargarita nelsonii</name>
    <dbReference type="NCBI Taxonomy" id="1003181"/>
    <lineage>
        <taxon>Bacteria</taxon>
        <taxon>Pseudomonadati</taxon>
        <taxon>Pseudomonadota</taxon>
        <taxon>Gammaproteobacteria</taxon>
        <taxon>Thiotrichales</taxon>
        <taxon>Thiotrichaceae</taxon>
        <taxon>Thiomargarita</taxon>
    </lineage>
</organism>
<dbReference type="Proteomes" id="UP000030428">
    <property type="component" value="Unassembled WGS sequence"/>
</dbReference>
<dbReference type="InterPro" id="IPR013785">
    <property type="entry name" value="Aldolase_TIM"/>
</dbReference>
<comment type="caution">
    <text evidence="1">The sequence shown here is derived from an EMBL/GenBank/DDBJ whole genome shotgun (WGS) entry which is preliminary data.</text>
</comment>
<dbReference type="Gene3D" id="3.20.20.70">
    <property type="entry name" value="Aldolase class I"/>
    <property type="match status" value="1"/>
</dbReference>
<proteinExistence type="predicted"/>
<dbReference type="InterPro" id="IPR047771">
    <property type="entry name" value="Radical_SAM_STM4011-like"/>
</dbReference>
<dbReference type="InterPro" id="IPR058240">
    <property type="entry name" value="rSAM_sf"/>
</dbReference>
<accession>A0A4E0QQM9</accession>
<dbReference type="EMBL" id="JSZA02000147">
    <property type="protein sequence ID" value="TGO02380.1"/>
    <property type="molecule type" value="Genomic_DNA"/>
</dbReference>
<name>A0A4E0QQM9_9GAMM</name>
<sequence length="276" mass="32027">MKILYRGPLSSCNYACHYCPFAKAKESRESLKRDQQALLRFIDWVRGQTVEPIGILFTPWGEALIRRWYQKAIIDLSLMAHVKKVAIQTNLSCRLDWLERCDKSKVALWTTFHPSQVNRVRFLGQCQALDQQGIAYSVGMVCLKEHFNDIALLRRELRPEVYLWINAYQTDYYTQTERDYFKSIDPLFNAIPHQSKGRRCQTGETVVTIDGDGDVRRCHFVKELIGNIYSGDMTLKPRLCPNQICDCHIGYVHLNDLGLDEVFGEGILERQLKMTN</sequence>
<protein>
    <submittedName>
        <fullName evidence="1">Radical SAM protein</fullName>
    </submittedName>
</protein>
<reference evidence="1 2" key="1">
    <citation type="journal article" date="2016" name="Front. Microbiol.">
        <title>Single-Cell (Meta-)Genomics of a Dimorphic Candidatus Thiomargarita nelsonii Reveals Genomic Plasticity.</title>
        <authorList>
            <person name="Flood B.E."/>
            <person name="Fliss P."/>
            <person name="Jones D.S."/>
            <person name="Dick G.J."/>
            <person name="Jain S."/>
            <person name="Kaster A.K."/>
            <person name="Winkel M."/>
            <person name="Mussmann M."/>
            <person name="Bailey J."/>
        </authorList>
    </citation>
    <scope>NUCLEOTIDE SEQUENCE [LARGE SCALE GENOMIC DNA]</scope>
    <source>
        <strain evidence="1">Hydrate Ridge</strain>
    </source>
</reference>
<evidence type="ECO:0000313" key="2">
    <source>
        <dbReference type="Proteomes" id="UP000030428"/>
    </source>
</evidence>
<gene>
    <name evidence="1" type="ORF">PN36_25915</name>
</gene>
<keyword evidence="2" id="KW-1185">Reference proteome</keyword>
<dbReference type="SUPFAM" id="SSF102114">
    <property type="entry name" value="Radical SAM enzymes"/>
    <property type="match status" value="1"/>
</dbReference>